<proteinExistence type="inferred from homology"/>
<dbReference type="GO" id="GO:0016020">
    <property type="term" value="C:membrane"/>
    <property type="evidence" value="ECO:0007669"/>
    <property type="project" value="UniProtKB-SubCell"/>
</dbReference>
<organism evidence="7 8">
    <name type="scientific">Corynespora cassiicola Philippines</name>
    <dbReference type="NCBI Taxonomy" id="1448308"/>
    <lineage>
        <taxon>Eukaryota</taxon>
        <taxon>Fungi</taxon>
        <taxon>Dikarya</taxon>
        <taxon>Ascomycota</taxon>
        <taxon>Pezizomycotina</taxon>
        <taxon>Dothideomycetes</taxon>
        <taxon>Pleosporomycetidae</taxon>
        <taxon>Pleosporales</taxon>
        <taxon>Corynesporascaceae</taxon>
        <taxon>Corynespora</taxon>
    </lineage>
</organism>
<dbReference type="OrthoDB" id="5954308at2759"/>
<keyword evidence="8" id="KW-1185">Reference proteome</keyword>
<evidence type="ECO:0000313" key="7">
    <source>
        <dbReference type="EMBL" id="PSN68271.1"/>
    </source>
</evidence>
<dbReference type="InterPro" id="IPR013901">
    <property type="entry name" value="Anthrone_oxy"/>
</dbReference>
<dbReference type="Pfam" id="PF08592">
    <property type="entry name" value="Anthrone_oxy"/>
    <property type="match status" value="1"/>
</dbReference>
<dbReference type="PANTHER" id="PTHR35042:SF1">
    <property type="entry name" value="DUF1772-DOMAIN-CONTAINING PROTEIN"/>
    <property type="match status" value="1"/>
</dbReference>
<evidence type="ECO:0000256" key="6">
    <source>
        <dbReference type="SAM" id="Phobius"/>
    </source>
</evidence>
<keyword evidence="2 6" id="KW-0812">Transmembrane</keyword>
<evidence type="ECO:0000256" key="3">
    <source>
        <dbReference type="ARBA" id="ARBA00022989"/>
    </source>
</evidence>
<evidence type="ECO:0000256" key="5">
    <source>
        <dbReference type="ARBA" id="ARBA00034313"/>
    </source>
</evidence>
<keyword evidence="4 6" id="KW-0472">Membrane</keyword>
<reference evidence="7 8" key="1">
    <citation type="journal article" date="2018" name="Front. Microbiol.">
        <title>Genome-Wide Analysis of Corynespora cassiicola Leaf Fall Disease Putative Effectors.</title>
        <authorList>
            <person name="Lopez D."/>
            <person name="Ribeiro S."/>
            <person name="Label P."/>
            <person name="Fumanal B."/>
            <person name="Venisse J.S."/>
            <person name="Kohler A."/>
            <person name="de Oliveira R.R."/>
            <person name="Labutti K."/>
            <person name="Lipzen A."/>
            <person name="Lail K."/>
            <person name="Bauer D."/>
            <person name="Ohm R.A."/>
            <person name="Barry K.W."/>
            <person name="Spatafora J."/>
            <person name="Grigoriev I.V."/>
            <person name="Martin F.M."/>
            <person name="Pujade-Renaud V."/>
        </authorList>
    </citation>
    <scope>NUCLEOTIDE SEQUENCE [LARGE SCALE GENOMIC DNA]</scope>
    <source>
        <strain evidence="7 8">Philippines</strain>
    </source>
</reference>
<keyword evidence="3 6" id="KW-1133">Transmembrane helix</keyword>
<feature type="transmembrane region" description="Helical" evidence="6">
    <location>
        <begin position="67"/>
        <end position="85"/>
    </location>
</feature>
<gene>
    <name evidence="7" type="ORF">BS50DRAFT_573201</name>
</gene>
<evidence type="ECO:0000256" key="4">
    <source>
        <dbReference type="ARBA" id="ARBA00023136"/>
    </source>
</evidence>
<dbReference type="Proteomes" id="UP000240883">
    <property type="component" value="Unassembled WGS sequence"/>
</dbReference>
<evidence type="ECO:0000313" key="8">
    <source>
        <dbReference type="Proteomes" id="UP000240883"/>
    </source>
</evidence>
<dbReference type="EMBL" id="KZ678134">
    <property type="protein sequence ID" value="PSN68271.1"/>
    <property type="molecule type" value="Genomic_DNA"/>
</dbReference>
<dbReference type="AlphaFoldDB" id="A0A2T2NS59"/>
<evidence type="ECO:0000256" key="1">
    <source>
        <dbReference type="ARBA" id="ARBA00004141"/>
    </source>
</evidence>
<evidence type="ECO:0000256" key="2">
    <source>
        <dbReference type="ARBA" id="ARBA00022692"/>
    </source>
</evidence>
<comment type="subcellular location">
    <subcellularLocation>
        <location evidence="1">Membrane</location>
        <topology evidence="1">Multi-pass membrane protein</topology>
    </subcellularLocation>
</comment>
<comment type="similarity">
    <text evidence="5">Belongs to the anthrone oxygenase family.</text>
</comment>
<sequence length="199" mass="20832">MATAGYLFNEKPPAGLLVAQAVGITVSAFLFGQNASLSYIGMSTIMEAPAPIAAKQWAKSYDLGHKYALPLAILSAAATGIVAYHQDPSSLPFKLNVAATILFPSIIPFTFAFIVPTNKKLFEKRDSLATASLENKAVEAGVSSAETTHALIDKWATLNMARACLVGVGSILAAWAAVDKREAVGADHISLVTGANRLG</sequence>
<evidence type="ECO:0008006" key="9">
    <source>
        <dbReference type="Google" id="ProtNLM"/>
    </source>
</evidence>
<feature type="transmembrane region" description="Helical" evidence="6">
    <location>
        <begin position="14"/>
        <end position="32"/>
    </location>
</feature>
<accession>A0A2T2NS59</accession>
<dbReference type="PANTHER" id="PTHR35042">
    <property type="entry name" value="ANTHRONE OXYGENASE ENCC"/>
    <property type="match status" value="1"/>
</dbReference>
<name>A0A2T2NS59_CORCC</name>
<feature type="transmembrane region" description="Helical" evidence="6">
    <location>
        <begin position="97"/>
        <end position="115"/>
    </location>
</feature>
<protein>
    <recommendedName>
        <fullName evidence="9">DUF1772-domain-containing protein</fullName>
    </recommendedName>
</protein>